<dbReference type="Proteomes" id="UP001216638">
    <property type="component" value="Chromosome 4"/>
</dbReference>
<evidence type="ECO:0000256" key="9">
    <source>
        <dbReference type="ARBA" id="ARBA00022955"/>
    </source>
</evidence>
<organism evidence="13 14">
    <name type="scientific">Malassezia brasiliensis</name>
    <dbReference type="NCBI Taxonomy" id="1821822"/>
    <lineage>
        <taxon>Eukaryota</taxon>
        <taxon>Fungi</taxon>
        <taxon>Dikarya</taxon>
        <taxon>Basidiomycota</taxon>
        <taxon>Ustilaginomycotina</taxon>
        <taxon>Malasseziomycetes</taxon>
        <taxon>Malasseziales</taxon>
        <taxon>Malasseziaceae</taxon>
        <taxon>Malassezia</taxon>
    </lineage>
</organism>
<dbReference type="InterPro" id="IPR020568">
    <property type="entry name" value="Ribosomal_Su5_D2-typ_SF"/>
</dbReference>
<keyword evidence="14" id="KW-1185">Reference proteome</keyword>
<dbReference type="GO" id="GO:0005524">
    <property type="term" value="F:ATP binding"/>
    <property type="evidence" value="ECO:0007669"/>
    <property type="project" value="UniProtKB-KW"/>
</dbReference>
<evidence type="ECO:0000256" key="6">
    <source>
        <dbReference type="ARBA" id="ARBA00022741"/>
    </source>
</evidence>
<dbReference type="PIRSF" id="PIRSF017288">
    <property type="entry name" value="PMK_GHMP_euk"/>
    <property type="match status" value="1"/>
</dbReference>
<dbReference type="InterPro" id="IPR035102">
    <property type="entry name" value="Phosphomevalonate_kinase"/>
</dbReference>
<gene>
    <name evidence="13" type="primary">ERG8</name>
    <name evidence="13" type="ORF">MBRA1_003182</name>
</gene>
<evidence type="ECO:0000313" key="14">
    <source>
        <dbReference type="Proteomes" id="UP001216638"/>
    </source>
</evidence>
<dbReference type="EC" id="2.7.4.2" evidence="3"/>
<dbReference type="GO" id="GO:0006696">
    <property type="term" value="P:ergosterol biosynthetic process"/>
    <property type="evidence" value="ECO:0007669"/>
    <property type="project" value="TreeGrafter"/>
</dbReference>
<keyword evidence="11" id="KW-0753">Steroid metabolism</keyword>
<comment type="catalytic activity">
    <reaction evidence="12">
        <text>(R)-5-phosphomevalonate + ATP = (R)-5-diphosphomevalonate + ADP</text>
        <dbReference type="Rhea" id="RHEA:16341"/>
        <dbReference type="ChEBI" id="CHEBI:30616"/>
        <dbReference type="ChEBI" id="CHEBI:57557"/>
        <dbReference type="ChEBI" id="CHEBI:58146"/>
        <dbReference type="ChEBI" id="CHEBI:456216"/>
        <dbReference type="EC" id="2.7.4.2"/>
    </reaction>
    <physiologicalReaction direction="left-to-right" evidence="12">
        <dbReference type="Rhea" id="RHEA:16342"/>
    </physiologicalReaction>
</comment>
<dbReference type="PANTHER" id="PTHR31814">
    <property type="match status" value="1"/>
</dbReference>
<comment type="pathway">
    <text evidence="1">Isoprenoid biosynthesis; isopentenyl diphosphate biosynthesis via mevalonate pathway; isopentenyl diphosphate from (R)-mevalonate: step 2/3.</text>
</comment>
<dbReference type="PANTHER" id="PTHR31814:SF2">
    <property type="entry name" value="PHOSPHOMEVALONATE KINASE"/>
    <property type="match status" value="1"/>
</dbReference>
<dbReference type="GO" id="GO:0010142">
    <property type="term" value="P:farnesyl diphosphate biosynthetic process, mevalonate pathway"/>
    <property type="evidence" value="ECO:0007669"/>
    <property type="project" value="TreeGrafter"/>
</dbReference>
<evidence type="ECO:0000313" key="13">
    <source>
        <dbReference type="EMBL" id="WFC96521.1"/>
    </source>
</evidence>
<evidence type="ECO:0000256" key="8">
    <source>
        <dbReference type="ARBA" id="ARBA00022840"/>
    </source>
</evidence>
<dbReference type="GO" id="GO:0005777">
    <property type="term" value="C:peroxisome"/>
    <property type="evidence" value="ECO:0007669"/>
    <property type="project" value="TreeGrafter"/>
</dbReference>
<dbReference type="SUPFAM" id="SSF54211">
    <property type="entry name" value="Ribosomal protein S5 domain 2-like"/>
    <property type="match status" value="1"/>
</dbReference>
<dbReference type="GO" id="GO:0019287">
    <property type="term" value="P:isopentenyl diphosphate biosynthetic process, mevalonate pathway"/>
    <property type="evidence" value="ECO:0007669"/>
    <property type="project" value="TreeGrafter"/>
</dbReference>
<evidence type="ECO:0000256" key="7">
    <source>
        <dbReference type="ARBA" id="ARBA00022777"/>
    </source>
</evidence>
<proteinExistence type="inferred from homology"/>
<keyword evidence="10" id="KW-0443">Lipid metabolism</keyword>
<evidence type="ECO:0000256" key="10">
    <source>
        <dbReference type="ARBA" id="ARBA00023098"/>
    </source>
</evidence>
<dbReference type="InterPro" id="IPR014721">
    <property type="entry name" value="Ribsml_uS5_D2-typ_fold_subgr"/>
</dbReference>
<evidence type="ECO:0000256" key="5">
    <source>
        <dbReference type="ARBA" id="ARBA00022679"/>
    </source>
</evidence>
<accession>A0AAF0DX35</accession>
<protein>
    <recommendedName>
        <fullName evidence="3">phosphomevalonate kinase</fullName>
        <ecNumber evidence="3">2.7.4.2</ecNumber>
    </recommendedName>
</protein>
<dbReference type="GO" id="GO:0004631">
    <property type="term" value="F:phosphomevalonate kinase activity"/>
    <property type="evidence" value="ECO:0007669"/>
    <property type="project" value="UniProtKB-EC"/>
</dbReference>
<comment type="similarity">
    <text evidence="2">Belongs to the GHMP kinase family. Mevalonate kinase subfamily.</text>
</comment>
<name>A0AAF0DX35_9BASI</name>
<evidence type="ECO:0000256" key="11">
    <source>
        <dbReference type="ARBA" id="ARBA00023221"/>
    </source>
</evidence>
<keyword evidence="6" id="KW-0547">Nucleotide-binding</keyword>
<keyword evidence="8" id="KW-0067">ATP-binding</keyword>
<keyword evidence="7 13" id="KW-0418">Kinase</keyword>
<evidence type="ECO:0000256" key="2">
    <source>
        <dbReference type="ARBA" id="ARBA00006495"/>
    </source>
</evidence>
<dbReference type="EMBL" id="CP119954">
    <property type="protein sequence ID" value="WFC96521.1"/>
    <property type="molecule type" value="Genomic_DNA"/>
</dbReference>
<reference evidence="13" key="1">
    <citation type="submission" date="2023-03" db="EMBL/GenBank/DDBJ databases">
        <title>Mating type loci evolution in Malassezia.</title>
        <authorList>
            <person name="Coelho M.A."/>
        </authorList>
    </citation>
    <scope>NUCLEOTIDE SEQUENCE</scope>
    <source>
        <strain evidence="13">CBS 14135</strain>
    </source>
</reference>
<sequence>MTTTVSAPGKVLAAGGYLVLDPAYFGVVFATDARFYTSVATRSLRAGAAPTIRVRSPQFDAAEWEYAVQLPADDDATRTEDVRLVQTDANGPNPFVAFALLYTLQLGVEKNGVSALRDALSGGMDVVIAGDNDYYSHRVEGQAPTLAQLDALEPFAVQHCTLGDVHKTGLGSSAAMTTSLTGGMLLHLGVVDDEREDHTLPLASLGLIHNTAQLAHCAAQGKLGSGFDVSASVWGSQLYRRFNPELIKDVMRDEVGSRLLRAGEAPVQDARPPVPLLPLLDPDNPAWKPAPQDSNGVPTAAEGLLELTRSADTEARVARPAPLQLPPGVRLCLADVDAGSNTRTMVGQVSTFQKNKPEWAAQLFRVLGAANQSFADGLLGLHVAHARDSEEYAHVLEAFSQRSSTEWDAYRKEHPSLTADMLIDVRNSMRSVRAGMRELGTRAQAPVEPMEMTRLIDTTIRDAPGILGGGVPGAGGYDALYLLFLHPEALVRPEVHVPAPRAVCAVWESYRELSVGPLRCGAEFPRHSDALAEVPEDVDPAVARVAQALLRTRAGLQRVDGASVPGLARYLQGLGAD</sequence>
<dbReference type="AlphaFoldDB" id="A0AAF0DX35"/>
<dbReference type="InterPro" id="IPR016005">
    <property type="entry name" value="Erg8"/>
</dbReference>
<keyword evidence="9" id="KW-0752">Steroid biosynthesis</keyword>
<evidence type="ECO:0000256" key="12">
    <source>
        <dbReference type="ARBA" id="ARBA00029326"/>
    </source>
</evidence>
<keyword evidence="4" id="KW-0444">Lipid biosynthesis</keyword>
<evidence type="ECO:0000256" key="4">
    <source>
        <dbReference type="ARBA" id="ARBA00022516"/>
    </source>
</evidence>
<dbReference type="Gene3D" id="3.30.230.10">
    <property type="match status" value="1"/>
</dbReference>
<evidence type="ECO:0000256" key="1">
    <source>
        <dbReference type="ARBA" id="ARBA00005017"/>
    </source>
</evidence>
<keyword evidence="5 13" id="KW-0808">Transferase</keyword>
<evidence type="ECO:0000256" key="3">
    <source>
        <dbReference type="ARBA" id="ARBA00012958"/>
    </source>
</evidence>